<protein>
    <submittedName>
        <fullName evidence="1">Uncharacterized protein</fullName>
    </submittedName>
</protein>
<dbReference type="EMBL" id="CAOQHR010000009">
    <property type="protein sequence ID" value="CAI6339523.1"/>
    <property type="molecule type" value="Genomic_DNA"/>
</dbReference>
<name>A0A9W4USG7_9PLEO</name>
<gene>
    <name evidence="1" type="ORF">PDIGIT_LOCUS12683</name>
</gene>
<proteinExistence type="predicted"/>
<organism evidence="1 2">
    <name type="scientific">Periconia digitata</name>
    <dbReference type="NCBI Taxonomy" id="1303443"/>
    <lineage>
        <taxon>Eukaryota</taxon>
        <taxon>Fungi</taxon>
        <taxon>Dikarya</taxon>
        <taxon>Ascomycota</taxon>
        <taxon>Pezizomycotina</taxon>
        <taxon>Dothideomycetes</taxon>
        <taxon>Pleosporomycetidae</taxon>
        <taxon>Pleosporales</taxon>
        <taxon>Massarineae</taxon>
        <taxon>Periconiaceae</taxon>
        <taxon>Periconia</taxon>
    </lineage>
</organism>
<accession>A0A9W4USG7</accession>
<reference evidence="1" key="1">
    <citation type="submission" date="2023-01" db="EMBL/GenBank/DDBJ databases">
        <authorList>
            <person name="Van Ghelder C."/>
            <person name="Rancurel C."/>
        </authorList>
    </citation>
    <scope>NUCLEOTIDE SEQUENCE</scope>
    <source>
        <strain evidence="1">CNCM I-4278</strain>
    </source>
</reference>
<keyword evidence="2" id="KW-1185">Reference proteome</keyword>
<evidence type="ECO:0000313" key="1">
    <source>
        <dbReference type="EMBL" id="CAI6339523.1"/>
    </source>
</evidence>
<dbReference type="Proteomes" id="UP001152607">
    <property type="component" value="Unassembled WGS sequence"/>
</dbReference>
<evidence type="ECO:0000313" key="2">
    <source>
        <dbReference type="Proteomes" id="UP001152607"/>
    </source>
</evidence>
<dbReference type="AlphaFoldDB" id="A0A9W4USG7"/>
<sequence>MSPASPTSSSHSPQPQARFLVFHHYQAELVRSTIIGIYSSLQAAQNAAAAVLEEQLAKCVQAGLSGRVYRVIDLELKGLITAVTDQGEKPLSEFEIRQEHVVQVTPTDQLLGTLMPLLPTSSPASPSSSTLIPASQLAKSKQVHPAEKDPLWAQSRVPLFRRRDERLFRDSCMTGLHTDIERHSPSPNTQRGLLPFAVNAAPVVQGQKIASALDDGQAEFRALTRKREPGKVQILRRLDRETVE</sequence>
<comment type="caution">
    <text evidence="1">The sequence shown here is derived from an EMBL/GenBank/DDBJ whole genome shotgun (WGS) entry which is preliminary data.</text>
</comment>
<dbReference type="OrthoDB" id="3799500at2759"/>